<feature type="coiled-coil region" evidence="1">
    <location>
        <begin position="470"/>
        <end position="497"/>
    </location>
</feature>
<sequence>MVSRDLLSKNIKAWTLRATHHEPPRHQPSDDFAHLCNLGHSNIEGDAKLRHLKIYDVVYASLFTYDYSSDIVKAFAKRGALLQILCLLLPENCPSRVDLHELVRLPMRGCLYDEVVPSALEYHPPPPRKEKKTVRPKSTHNPLGDIAIHKRWSTAEKTLFAKLCIERSLKEDVYLVAYLACWLCVFVFPSKDVNSIRPSTFMMASLMANGRRVNLAIPVLGSIYEGLDTIATSPKPAGTSHSFPIHFVYAWLACYFKTHYSIWQELRGPKMTRFSGEGGAKYYEPREACKRIHKTEFVSWACNMLVKDGPFKFVDDGHAEELDHNYCRNLFELSYSLSRPKSIKITLKRKNNEDKQVDGGENNPPDALVPPVVIECDSPAVVSETSHSSTMTPLLGMGLKRKQSPPPAAVLVFEVDFLSSIEDDVYLILKSMKSFQKFDVSKVEESLNMFFVKVRAYDEARSLSSEKLSRSLHEQQLKEAKARLQNIQAKASEKAFEVQSAMDELEHIEKEIVALKG</sequence>
<evidence type="ECO:0000256" key="1">
    <source>
        <dbReference type="SAM" id="Coils"/>
    </source>
</evidence>
<dbReference type="AlphaFoldDB" id="A0AAW2P906"/>
<accession>A0AAW2P906</accession>
<gene>
    <name evidence="3" type="ORF">Scaly_1619100</name>
</gene>
<organism evidence="3">
    <name type="scientific">Sesamum calycinum</name>
    <dbReference type="NCBI Taxonomy" id="2727403"/>
    <lineage>
        <taxon>Eukaryota</taxon>
        <taxon>Viridiplantae</taxon>
        <taxon>Streptophyta</taxon>
        <taxon>Embryophyta</taxon>
        <taxon>Tracheophyta</taxon>
        <taxon>Spermatophyta</taxon>
        <taxon>Magnoliopsida</taxon>
        <taxon>eudicotyledons</taxon>
        <taxon>Gunneridae</taxon>
        <taxon>Pentapetalae</taxon>
        <taxon>asterids</taxon>
        <taxon>lamiids</taxon>
        <taxon>Lamiales</taxon>
        <taxon>Pedaliaceae</taxon>
        <taxon>Sesamum</taxon>
    </lineage>
</organism>
<comment type="caution">
    <text evidence="3">The sequence shown here is derived from an EMBL/GenBank/DDBJ whole genome shotgun (WGS) entry which is preliminary data.</text>
</comment>
<dbReference type="PANTHER" id="PTHR36607">
    <property type="entry name" value="1,2-DIHYDROXY-3-KETO-5-METHYLTHIOPENTENE DIOXYGENASE 4"/>
    <property type="match status" value="1"/>
</dbReference>
<dbReference type="EMBL" id="JACGWM010000009">
    <property type="protein sequence ID" value="KAL0352304.1"/>
    <property type="molecule type" value="Genomic_DNA"/>
</dbReference>
<reference evidence="3" key="2">
    <citation type="journal article" date="2024" name="Plant">
        <title>Genomic evolution and insights into agronomic trait innovations of Sesamum species.</title>
        <authorList>
            <person name="Miao H."/>
            <person name="Wang L."/>
            <person name="Qu L."/>
            <person name="Liu H."/>
            <person name="Sun Y."/>
            <person name="Le M."/>
            <person name="Wang Q."/>
            <person name="Wei S."/>
            <person name="Zheng Y."/>
            <person name="Lin W."/>
            <person name="Duan Y."/>
            <person name="Cao H."/>
            <person name="Xiong S."/>
            <person name="Wang X."/>
            <person name="Wei L."/>
            <person name="Li C."/>
            <person name="Ma Q."/>
            <person name="Ju M."/>
            <person name="Zhao R."/>
            <person name="Li G."/>
            <person name="Mu C."/>
            <person name="Tian Q."/>
            <person name="Mei H."/>
            <person name="Zhang T."/>
            <person name="Gao T."/>
            <person name="Zhang H."/>
        </authorList>
    </citation>
    <scope>NUCLEOTIDE SEQUENCE</scope>
    <source>
        <strain evidence="3">KEN8</strain>
    </source>
</reference>
<dbReference type="Pfam" id="PF10536">
    <property type="entry name" value="PMD"/>
    <property type="match status" value="1"/>
</dbReference>
<proteinExistence type="predicted"/>
<evidence type="ECO:0000313" key="3">
    <source>
        <dbReference type="EMBL" id="KAL0352304.1"/>
    </source>
</evidence>
<protein>
    <recommendedName>
        <fullName evidence="2">Aminotransferase-like plant mobile domain-containing protein</fullName>
    </recommendedName>
</protein>
<evidence type="ECO:0000259" key="2">
    <source>
        <dbReference type="Pfam" id="PF10536"/>
    </source>
</evidence>
<keyword evidence="1" id="KW-0175">Coiled coil</keyword>
<reference evidence="3" key="1">
    <citation type="submission" date="2020-06" db="EMBL/GenBank/DDBJ databases">
        <authorList>
            <person name="Li T."/>
            <person name="Hu X."/>
            <person name="Zhang T."/>
            <person name="Song X."/>
            <person name="Zhang H."/>
            <person name="Dai N."/>
            <person name="Sheng W."/>
            <person name="Hou X."/>
            <person name="Wei L."/>
        </authorList>
    </citation>
    <scope>NUCLEOTIDE SEQUENCE</scope>
    <source>
        <strain evidence="3">KEN8</strain>
        <tissue evidence="3">Leaf</tissue>
    </source>
</reference>
<feature type="domain" description="Aminotransferase-like plant mobile" evidence="2">
    <location>
        <begin position="157"/>
        <end position="261"/>
    </location>
</feature>
<dbReference type="PANTHER" id="PTHR36607:SF23">
    <property type="entry name" value="AMINOTRANSFERASE-LIKE PLANT MOBILE DOMAIN-CONTAINING PROTEIN"/>
    <property type="match status" value="1"/>
</dbReference>
<name>A0AAW2P906_9LAMI</name>
<dbReference type="InterPro" id="IPR019557">
    <property type="entry name" value="AminoTfrase-like_pln_mobile"/>
</dbReference>